<dbReference type="EC" id="4.1.2.14" evidence="6"/>
<dbReference type="Pfam" id="PF01081">
    <property type="entry name" value="Aldolase"/>
    <property type="match status" value="1"/>
</dbReference>
<keyword evidence="4 6" id="KW-0456">Lyase</keyword>
<dbReference type="GO" id="GO:0008675">
    <property type="term" value="F:2-dehydro-3-deoxy-phosphogluconate aldolase activity"/>
    <property type="evidence" value="ECO:0007669"/>
    <property type="project" value="UniProtKB-EC"/>
</dbReference>
<organism evidence="6 7">
    <name type="scientific">Kaistia hirudinis</name>
    <dbReference type="NCBI Taxonomy" id="1293440"/>
    <lineage>
        <taxon>Bacteria</taxon>
        <taxon>Pseudomonadati</taxon>
        <taxon>Pseudomonadota</taxon>
        <taxon>Alphaproteobacteria</taxon>
        <taxon>Hyphomicrobiales</taxon>
        <taxon>Kaistiaceae</taxon>
        <taxon>Kaistia</taxon>
    </lineage>
</organism>
<comment type="similarity">
    <text evidence="2">Belongs to the KHG/KDPG aldolase family.</text>
</comment>
<dbReference type="Proteomes" id="UP000553963">
    <property type="component" value="Unassembled WGS sequence"/>
</dbReference>
<evidence type="ECO:0000256" key="4">
    <source>
        <dbReference type="ARBA" id="ARBA00023239"/>
    </source>
</evidence>
<sequence>MSANWLERLSAARMMPIVTVRDVAEAAALVDDLVEAGVAAVEILFRSAGAPEALARCRERHPRLLIAAGTILSAELCARAADSGADLMVSPGLTPELAAAAKASPLPLLPGAQTASEVMAAEGLGFTALKFYPAEPNGAPAILRDYANVFPAVRFVPTGGIGEPQLPAYAALRNVAAVGGSWLQAGLDANEGRRAELAARVSRAKAILGAL</sequence>
<evidence type="ECO:0000256" key="2">
    <source>
        <dbReference type="ARBA" id="ARBA00006906"/>
    </source>
</evidence>
<dbReference type="CDD" id="cd00452">
    <property type="entry name" value="KDPG_aldolase"/>
    <property type="match status" value="1"/>
</dbReference>
<reference evidence="6 7" key="1">
    <citation type="submission" date="2020-08" db="EMBL/GenBank/DDBJ databases">
        <title>Genomic Encyclopedia of Type Strains, Phase IV (KMG-IV): sequencing the most valuable type-strain genomes for metagenomic binning, comparative biology and taxonomic classification.</title>
        <authorList>
            <person name="Goeker M."/>
        </authorList>
    </citation>
    <scope>NUCLEOTIDE SEQUENCE [LARGE SCALE GENOMIC DNA]</scope>
    <source>
        <strain evidence="6 7">DSM 25966</strain>
    </source>
</reference>
<dbReference type="EC" id="4.1.3.42" evidence="6"/>
<dbReference type="RefSeq" id="WP_183400121.1">
    <property type="nucleotide sequence ID" value="NZ_JACIDS010000004.1"/>
</dbReference>
<dbReference type="NCBIfam" id="TIGR01182">
    <property type="entry name" value="eda"/>
    <property type="match status" value="1"/>
</dbReference>
<accession>A0A840AQE8</accession>
<gene>
    <name evidence="6" type="ORF">GGR25_003557</name>
</gene>
<dbReference type="InterPro" id="IPR000887">
    <property type="entry name" value="Aldlse_KDPG_KHG"/>
</dbReference>
<dbReference type="Gene3D" id="3.20.20.70">
    <property type="entry name" value="Aldolase class I"/>
    <property type="match status" value="1"/>
</dbReference>
<dbReference type="SUPFAM" id="SSF51569">
    <property type="entry name" value="Aldolase"/>
    <property type="match status" value="1"/>
</dbReference>
<evidence type="ECO:0000256" key="1">
    <source>
        <dbReference type="ARBA" id="ARBA00004761"/>
    </source>
</evidence>
<comment type="subunit">
    <text evidence="3">Homotrimer.</text>
</comment>
<dbReference type="InterPro" id="IPR013785">
    <property type="entry name" value="Aldolase_TIM"/>
</dbReference>
<dbReference type="AlphaFoldDB" id="A0A840AQE8"/>
<comment type="caution">
    <text evidence="6">The sequence shown here is derived from an EMBL/GenBank/DDBJ whole genome shotgun (WGS) entry which is preliminary data.</text>
</comment>
<keyword evidence="5" id="KW-0119">Carbohydrate metabolism</keyword>
<evidence type="ECO:0000313" key="6">
    <source>
        <dbReference type="EMBL" id="MBB3932499.1"/>
    </source>
</evidence>
<name>A0A840AQE8_9HYPH</name>
<evidence type="ECO:0000313" key="7">
    <source>
        <dbReference type="Proteomes" id="UP000553963"/>
    </source>
</evidence>
<dbReference type="PANTHER" id="PTHR30246">
    <property type="entry name" value="2-KETO-3-DEOXY-6-PHOSPHOGLUCONATE ALDOLASE"/>
    <property type="match status" value="1"/>
</dbReference>
<proteinExistence type="inferred from homology"/>
<keyword evidence="7" id="KW-1185">Reference proteome</keyword>
<dbReference type="EMBL" id="JACIDS010000004">
    <property type="protein sequence ID" value="MBB3932499.1"/>
    <property type="molecule type" value="Genomic_DNA"/>
</dbReference>
<comment type="pathway">
    <text evidence="1">Carbohydrate acid metabolism.</text>
</comment>
<dbReference type="GO" id="GO:0106009">
    <property type="term" value="F:(4S)-4-hydroxy-2-oxoglutarate aldolase activity"/>
    <property type="evidence" value="ECO:0007669"/>
    <property type="project" value="UniProtKB-EC"/>
</dbReference>
<protein>
    <submittedName>
        <fullName evidence="6">2-dehydro-3-deoxyphosphogluconate aldolase/(4S)-4-hydroxy-2-oxoglutarate aldolase</fullName>
        <ecNumber evidence="6">4.1.2.14</ecNumber>
        <ecNumber evidence="6">4.1.3.42</ecNumber>
    </submittedName>
</protein>
<evidence type="ECO:0000256" key="5">
    <source>
        <dbReference type="ARBA" id="ARBA00023277"/>
    </source>
</evidence>
<evidence type="ECO:0000256" key="3">
    <source>
        <dbReference type="ARBA" id="ARBA00011233"/>
    </source>
</evidence>
<dbReference type="PANTHER" id="PTHR30246:SF1">
    <property type="entry name" value="2-DEHYDRO-3-DEOXY-6-PHOSPHOGALACTONATE ALDOLASE-RELATED"/>
    <property type="match status" value="1"/>
</dbReference>